<evidence type="ECO:0000313" key="16">
    <source>
        <dbReference type="WBParaSite" id="PSAMB.scaffold10018size4633.g32974.t1"/>
    </source>
</evidence>
<dbReference type="WBParaSite" id="PSAMB.scaffold10018size4633.g32974.t1">
    <property type="protein sequence ID" value="PSAMB.scaffold10018size4633.g32974.t1"/>
    <property type="gene ID" value="PSAMB.scaffold10018size4633.g32974"/>
</dbReference>
<dbReference type="SMART" id="SM00355">
    <property type="entry name" value="ZnF_C2H2"/>
    <property type="match status" value="5"/>
</dbReference>
<dbReference type="PANTHER" id="PTHR24399:SF70">
    <property type="entry name" value="C2H2-TYPE DOMAIN-CONTAINING PROTEIN"/>
    <property type="match status" value="1"/>
</dbReference>
<dbReference type="FunFam" id="3.30.160.60:FF:000448">
    <property type="entry name" value="RE1-silencing transcription factor A"/>
    <property type="match status" value="1"/>
</dbReference>
<name>A0A914UGA6_9BILA</name>
<dbReference type="Proteomes" id="UP000887566">
    <property type="component" value="Unplaced"/>
</dbReference>
<dbReference type="InterPro" id="IPR036236">
    <property type="entry name" value="Znf_C2H2_sf"/>
</dbReference>
<feature type="domain" description="C2H2-type" evidence="14">
    <location>
        <begin position="65"/>
        <end position="94"/>
    </location>
</feature>
<evidence type="ECO:0000256" key="7">
    <source>
        <dbReference type="ARBA" id="ARBA00022833"/>
    </source>
</evidence>
<feature type="region of interest" description="Disordered" evidence="13">
    <location>
        <begin position="295"/>
        <end position="328"/>
    </location>
</feature>
<dbReference type="AlphaFoldDB" id="A0A914UGA6"/>
<dbReference type="FunFam" id="3.30.160.60:FF:001370">
    <property type="entry name" value="Zinc finger protein"/>
    <property type="match status" value="1"/>
</dbReference>
<dbReference type="PANTHER" id="PTHR24399">
    <property type="entry name" value="ZINC FINGER AND BTB DOMAIN-CONTAINING"/>
    <property type="match status" value="1"/>
</dbReference>
<dbReference type="FunFam" id="3.30.160.60:FF:002780">
    <property type="entry name" value="Protein CBR-EOR-1"/>
    <property type="match status" value="1"/>
</dbReference>
<evidence type="ECO:0000256" key="11">
    <source>
        <dbReference type="ARBA" id="ARBA00023242"/>
    </source>
</evidence>
<dbReference type="Gene3D" id="3.30.160.60">
    <property type="entry name" value="Classic Zinc Finger"/>
    <property type="match status" value="4"/>
</dbReference>
<evidence type="ECO:0000256" key="5">
    <source>
        <dbReference type="ARBA" id="ARBA00022737"/>
    </source>
</evidence>
<dbReference type="GO" id="GO:0001227">
    <property type="term" value="F:DNA-binding transcription repressor activity, RNA polymerase II-specific"/>
    <property type="evidence" value="ECO:0007669"/>
    <property type="project" value="TreeGrafter"/>
</dbReference>
<protein>
    <submittedName>
        <fullName evidence="16">C2H2-type domain-containing protein</fullName>
    </submittedName>
</protein>
<evidence type="ECO:0000256" key="2">
    <source>
        <dbReference type="ARBA" id="ARBA00004123"/>
    </source>
</evidence>
<keyword evidence="8" id="KW-0805">Transcription regulation</keyword>
<feature type="domain" description="C2H2-type" evidence="14">
    <location>
        <begin position="123"/>
        <end position="150"/>
    </location>
</feature>
<feature type="domain" description="C2H2-type" evidence="14">
    <location>
        <begin position="95"/>
        <end position="122"/>
    </location>
</feature>
<dbReference type="PROSITE" id="PS50157">
    <property type="entry name" value="ZINC_FINGER_C2H2_2"/>
    <property type="match status" value="5"/>
</dbReference>
<keyword evidence="7" id="KW-0862">Zinc</keyword>
<evidence type="ECO:0000256" key="3">
    <source>
        <dbReference type="ARBA" id="ARBA00006991"/>
    </source>
</evidence>
<dbReference type="SUPFAM" id="SSF57667">
    <property type="entry name" value="beta-beta-alpha zinc fingers"/>
    <property type="match status" value="2"/>
</dbReference>
<comment type="similarity">
    <text evidence="3">Belongs to the krueppel C2H2-type zinc-finger protein family.</text>
</comment>
<feature type="domain" description="C2H2-type" evidence="14">
    <location>
        <begin position="10"/>
        <end position="37"/>
    </location>
</feature>
<evidence type="ECO:0000256" key="12">
    <source>
        <dbReference type="PROSITE-ProRule" id="PRU00042"/>
    </source>
</evidence>
<dbReference type="Pfam" id="PF00096">
    <property type="entry name" value="zf-C2H2"/>
    <property type="match status" value="4"/>
</dbReference>
<dbReference type="InterPro" id="IPR013087">
    <property type="entry name" value="Znf_C2H2_type"/>
</dbReference>
<evidence type="ECO:0000313" key="15">
    <source>
        <dbReference type="Proteomes" id="UP000887566"/>
    </source>
</evidence>
<keyword evidence="11" id="KW-0539">Nucleus</keyword>
<reference evidence="16" key="1">
    <citation type="submission" date="2022-11" db="UniProtKB">
        <authorList>
            <consortium name="WormBaseParasite"/>
        </authorList>
    </citation>
    <scope>IDENTIFICATION</scope>
</reference>
<keyword evidence="4" id="KW-0479">Metal-binding</keyword>
<dbReference type="GO" id="GO:0008270">
    <property type="term" value="F:zinc ion binding"/>
    <property type="evidence" value="ECO:0007669"/>
    <property type="project" value="UniProtKB-KW"/>
</dbReference>
<keyword evidence="9" id="KW-0238">DNA-binding</keyword>
<dbReference type="PROSITE" id="PS00028">
    <property type="entry name" value="ZINC_FINGER_C2H2_1"/>
    <property type="match status" value="2"/>
</dbReference>
<keyword evidence="5" id="KW-0677">Repeat</keyword>
<organism evidence="15 16">
    <name type="scientific">Plectus sambesii</name>
    <dbReference type="NCBI Taxonomy" id="2011161"/>
    <lineage>
        <taxon>Eukaryota</taxon>
        <taxon>Metazoa</taxon>
        <taxon>Ecdysozoa</taxon>
        <taxon>Nematoda</taxon>
        <taxon>Chromadorea</taxon>
        <taxon>Plectida</taxon>
        <taxon>Plectina</taxon>
        <taxon>Plectoidea</taxon>
        <taxon>Plectidae</taxon>
        <taxon>Plectus</taxon>
    </lineage>
</organism>
<proteinExistence type="inferred from homology"/>
<evidence type="ECO:0000256" key="8">
    <source>
        <dbReference type="ARBA" id="ARBA00023015"/>
    </source>
</evidence>
<evidence type="ECO:0000259" key="14">
    <source>
        <dbReference type="PROSITE" id="PS50157"/>
    </source>
</evidence>
<dbReference type="GO" id="GO:0000978">
    <property type="term" value="F:RNA polymerase II cis-regulatory region sequence-specific DNA binding"/>
    <property type="evidence" value="ECO:0007669"/>
    <property type="project" value="TreeGrafter"/>
</dbReference>
<evidence type="ECO:0000256" key="1">
    <source>
        <dbReference type="ARBA" id="ARBA00003767"/>
    </source>
</evidence>
<comment type="subcellular location">
    <subcellularLocation>
        <location evidence="2">Nucleus</location>
    </subcellularLocation>
</comment>
<evidence type="ECO:0000256" key="13">
    <source>
        <dbReference type="SAM" id="MobiDB-lite"/>
    </source>
</evidence>
<accession>A0A914UGA6</accession>
<dbReference type="GO" id="GO:0005654">
    <property type="term" value="C:nucleoplasm"/>
    <property type="evidence" value="ECO:0007669"/>
    <property type="project" value="TreeGrafter"/>
</dbReference>
<dbReference type="FunFam" id="3.30.160.60:FF:001576">
    <property type="entry name" value="HKR1, GLI-Kruppel zinc finger family member"/>
    <property type="match status" value="1"/>
</dbReference>
<keyword evidence="6 12" id="KW-0863">Zinc-finger</keyword>
<comment type="function">
    <text evidence="1">May be involved in transcriptional regulation.</text>
</comment>
<keyword evidence="10" id="KW-0804">Transcription</keyword>
<evidence type="ECO:0000256" key="6">
    <source>
        <dbReference type="ARBA" id="ARBA00022771"/>
    </source>
</evidence>
<keyword evidence="15" id="KW-1185">Reference proteome</keyword>
<sequence>MRSHTGEKPFSCSECGRGFAIKSTLDQHLATHSDTRPFRCDQCNFSTKYQSHLISHKRIHTGDVFHCQFHECNYSSPKKSQLAAHLRTHLAVRAHTCKVCNRSFIEKSHLVRHERIHLAEKPFKCEHCDYASSRRDKLKEHIQKHHGAAATNKQHRRRYRRAKQLAQLAAQAKNQLPVGGDPALVALPAADADHMFRPIAPAAVSSATSHDVMLDREQRQRQTPMQQQQHQLDMSHLLESPSPLLNRPSSAFLPHASFAQGNPSPALSLNFNLGGYDTPVVPGKDVVLGGQMAPTPTIDSLVTPDPTPRSPMSTNSLQTEPFPNAHTPTADLQRPMSLPPALGGQPGAQWPHNQDLSFTAMF</sequence>
<feature type="compositionally biased region" description="Polar residues" evidence="13">
    <location>
        <begin position="310"/>
        <end position="321"/>
    </location>
</feature>
<feature type="domain" description="C2H2-type" evidence="14">
    <location>
        <begin position="38"/>
        <end position="65"/>
    </location>
</feature>
<evidence type="ECO:0000256" key="9">
    <source>
        <dbReference type="ARBA" id="ARBA00023125"/>
    </source>
</evidence>
<evidence type="ECO:0000256" key="4">
    <source>
        <dbReference type="ARBA" id="ARBA00022723"/>
    </source>
</evidence>
<evidence type="ECO:0000256" key="10">
    <source>
        <dbReference type="ARBA" id="ARBA00023163"/>
    </source>
</evidence>